<dbReference type="AlphaFoldDB" id="A0AAD9P2U7"/>
<dbReference type="PANTHER" id="PTHR31109">
    <property type="entry name" value="PROTEIN FAM207A"/>
    <property type="match status" value="1"/>
</dbReference>
<protein>
    <recommendedName>
        <fullName evidence="7">Ribosome biogenesis protein SLX9</fullName>
    </recommendedName>
</protein>
<evidence type="ECO:0000256" key="4">
    <source>
        <dbReference type="SAM" id="MobiDB-lite"/>
    </source>
</evidence>
<gene>
    <name evidence="5" type="ORF">NP493_180g01030</name>
</gene>
<keyword evidence="3" id="KW-0539">Nucleus</keyword>
<evidence type="ECO:0000313" key="5">
    <source>
        <dbReference type="EMBL" id="KAK2187016.1"/>
    </source>
</evidence>
<dbReference type="GO" id="GO:0030688">
    <property type="term" value="C:preribosome, small subunit precursor"/>
    <property type="evidence" value="ECO:0007669"/>
    <property type="project" value="InterPro"/>
</dbReference>
<evidence type="ECO:0000256" key="2">
    <source>
        <dbReference type="ARBA" id="ARBA00011022"/>
    </source>
</evidence>
<dbReference type="PANTHER" id="PTHR31109:SF2">
    <property type="entry name" value="RIBOSOME BIOGENESIS PROTEIN SLX9 HOMOLOG"/>
    <property type="match status" value="1"/>
</dbReference>
<keyword evidence="6" id="KW-1185">Reference proteome</keyword>
<feature type="region of interest" description="Disordered" evidence="4">
    <location>
        <begin position="148"/>
        <end position="173"/>
    </location>
</feature>
<dbReference type="Proteomes" id="UP001209878">
    <property type="component" value="Unassembled WGS sequence"/>
</dbReference>
<dbReference type="GO" id="GO:0000462">
    <property type="term" value="P:maturation of SSU-rRNA from tricistronic rRNA transcript (SSU-rRNA, 5.8S rRNA, LSU-rRNA)"/>
    <property type="evidence" value="ECO:0007669"/>
    <property type="project" value="InterPro"/>
</dbReference>
<comment type="caution">
    <text evidence="5">The sequence shown here is derived from an EMBL/GenBank/DDBJ whole genome shotgun (WGS) entry which is preliminary data.</text>
</comment>
<feature type="compositionally biased region" description="Basic residues" evidence="4">
    <location>
        <begin position="1"/>
        <end position="12"/>
    </location>
</feature>
<evidence type="ECO:0000256" key="3">
    <source>
        <dbReference type="ARBA" id="ARBA00023242"/>
    </source>
</evidence>
<evidence type="ECO:0000313" key="6">
    <source>
        <dbReference type="Proteomes" id="UP001209878"/>
    </source>
</evidence>
<comment type="subcellular location">
    <subcellularLocation>
        <location evidence="1">Nucleus</location>
        <location evidence="1">Nucleolus</location>
    </subcellularLocation>
</comment>
<accession>A0AAD9P2U7</accession>
<dbReference type="Pfam" id="PF15341">
    <property type="entry name" value="SLX9"/>
    <property type="match status" value="1"/>
</dbReference>
<proteinExistence type="inferred from homology"/>
<comment type="similarity">
    <text evidence="2">Belongs to the SLX9 family.</text>
</comment>
<feature type="region of interest" description="Disordered" evidence="4">
    <location>
        <begin position="1"/>
        <end position="37"/>
    </location>
</feature>
<evidence type="ECO:0008006" key="7">
    <source>
        <dbReference type="Google" id="ProtNLM"/>
    </source>
</evidence>
<name>A0AAD9P2U7_RIDPI</name>
<dbReference type="GO" id="GO:0005730">
    <property type="term" value="C:nucleolus"/>
    <property type="evidence" value="ECO:0007669"/>
    <property type="project" value="UniProtKB-SubCell"/>
</dbReference>
<sequence>MGKVRQKRHRVHQGAVKAKDNESAKQTTQDSSVKLSKVAPTQIPSVGLFSKVDIDLNALSKQLPSSDADFDVRSTITSKSMKGLNLSKKEKRKLKREFLTKKIDQIKLMRQQAKDHKKRQKTAIVGDMRPLVDTLPTLELLLKDCSKVQQPSETKPKKEKAIQKTKTKQKQMNTEISLFRQVLEHPSYKANPLSTITEHLQNKLKQEESMDT</sequence>
<organism evidence="5 6">
    <name type="scientific">Ridgeia piscesae</name>
    <name type="common">Tubeworm</name>
    <dbReference type="NCBI Taxonomy" id="27915"/>
    <lineage>
        <taxon>Eukaryota</taxon>
        <taxon>Metazoa</taxon>
        <taxon>Spiralia</taxon>
        <taxon>Lophotrochozoa</taxon>
        <taxon>Annelida</taxon>
        <taxon>Polychaeta</taxon>
        <taxon>Sedentaria</taxon>
        <taxon>Canalipalpata</taxon>
        <taxon>Sabellida</taxon>
        <taxon>Siboglinidae</taxon>
        <taxon>Ridgeia</taxon>
    </lineage>
</organism>
<dbReference type="GO" id="GO:0030686">
    <property type="term" value="C:90S preribosome"/>
    <property type="evidence" value="ECO:0007669"/>
    <property type="project" value="InterPro"/>
</dbReference>
<evidence type="ECO:0000256" key="1">
    <source>
        <dbReference type="ARBA" id="ARBA00004604"/>
    </source>
</evidence>
<dbReference type="InterPro" id="IPR028160">
    <property type="entry name" value="Slx9-like"/>
</dbReference>
<feature type="compositionally biased region" description="Polar residues" evidence="4">
    <location>
        <begin position="24"/>
        <end position="34"/>
    </location>
</feature>
<dbReference type="EMBL" id="JAODUO010000180">
    <property type="protein sequence ID" value="KAK2187016.1"/>
    <property type="molecule type" value="Genomic_DNA"/>
</dbReference>
<reference evidence="5" key="1">
    <citation type="journal article" date="2023" name="Mol. Biol. Evol.">
        <title>Third-Generation Sequencing Reveals the Adaptive Role of the Epigenome in Three Deep-Sea Polychaetes.</title>
        <authorList>
            <person name="Perez M."/>
            <person name="Aroh O."/>
            <person name="Sun Y."/>
            <person name="Lan Y."/>
            <person name="Juniper S.K."/>
            <person name="Young C.R."/>
            <person name="Angers B."/>
            <person name="Qian P.Y."/>
        </authorList>
    </citation>
    <scope>NUCLEOTIDE SEQUENCE</scope>
    <source>
        <strain evidence="5">R07B-5</strain>
    </source>
</reference>